<dbReference type="Proteomes" id="UP000268857">
    <property type="component" value="Unassembled WGS sequence"/>
</dbReference>
<proteinExistence type="predicted"/>
<accession>A0A3S0XLH6</accession>
<dbReference type="AlphaFoldDB" id="A0A3S0XLH6"/>
<evidence type="ECO:0000313" key="3">
    <source>
        <dbReference type="Proteomes" id="UP000268857"/>
    </source>
</evidence>
<protein>
    <submittedName>
        <fullName evidence="2">Uncharacterized protein</fullName>
    </submittedName>
</protein>
<reference evidence="2 3" key="1">
    <citation type="journal article" date="2019" name="Genome Biol. Evol.">
        <title>Day and night: Metabolic profiles and evolutionary relationships of six axenic non-marine cyanobacteria.</title>
        <authorList>
            <person name="Will S.E."/>
            <person name="Henke P."/>
            <person name="Boedeker C."/>
            <person name="Huang S."/>
            <person name="Brinkmann H."/>
            <person name="Rohde M."/>
            <person name="Jarek M."/>
            <person name="Friedl T."/>
            <person name="Seufert S."/>
            <person name="Schumacher M."/>
            <person name="Overmann J."/>
            <person name="Neumann-Schaal M."/>
            <person name="Petersen J."/>
        </authorList>
    </citation>
    <scope>NUCLEOTIDE SEQUENCE [LARGE SCALE GENOMIC DNA]</scope>
    <source>
        <strain evidence="2 3">PCC 6912</strain>
    </source>
</reference>
<dbReference type="EMBL" id="RSCJ01000024">
    <property type="protein sequence ID" value="RUR75488.1"/>
    <property type="molecule type" value="Genomic_DNA"/>
</dbReference>
<gene>
    <name evidence="2" type="ORF">PCC6912_47190</name>
</gene>
<keyword evidence="1" id="KW-0472">Membrane</keyword>
<name>A0A3S0XLH6_CHLFR</name>
<comment type="caution">
    <text evidence="2">The sequence shown here is derived from an EMBL/GenBank/DDBJ whole genome shotgun (WGS) entry which is preliminary data.</text>
</comment>
<keyword evidence="3" id="KW-1185">Reference proteome</keyword>
<organism evidence="2 3">
    <name type="scientific">Chlorogloeopsis fritschii PCC 6912</name>
    <dbReference type="NCBI Taxonomy" id="211165"/>
    <lineage>
        <taxon>Bacteria</taxon>
        <taxon>Bacillati</taxon>
        <taxon>Cyanobacteriota</taxon>
        <taxon>Cyanophyceae</taxon>
        <taxon>Nostocales</taxon>
        <taxon>Chlorogloeopsidaceae</taxon>
        <taxon>Chlorogloeopsis</taxon>
    </lineage>
</organism>
<feature type="transmembrane region" description="Helical" evidence="1">
    <location>
        <begin position="45"/>
        <end position="64"/>
    </location>
</feature>
<keyword evidence="1" id="KW-1133">Transmembrane helix</keyword>
<evidence type="ECO:0000313" key="2">
    <source>
        <dbReference type="EMBL" id="RUR75488.1"/>
    </source>
</evidence>
<dbReference type="RefSeq" id="WP_016875765.1">
    <property type="nucleotide sequence ID" value="NZ_AJLN01000098.1"/>
</dbReference>
<feature type="transmembrane region" description="Helical" evidence="1">
    <location>
        <begin position="12"/>
        <end position="39"/>
    </location>
</feature>
<keyword evidence="1" id="KW-0812">Transmembrane</keyword>
<sequence>MSQSPNPETRKFLYIIGVSVGLALLLTAIVYFLLGIGVIKSIPTYIVWAIILFSIGAGILSGAGRRS</sequence>
<dbReference type="STRING" id="211165.GCA_000317285_03679"/>
<evidence type="ECO:0000256" key="1">
    <source>
        <dbReference type="SAM" id="Phobius"/>
    </source>
</evidence>